<comment type="subunit">
    <text evidence="5">Part of the 50S ribosomal subunit.</text>
</comment>
<comment type="function">
    <text evidence="5">One of two assembly initiator proteins, it binds directly to the 5'-end of the 23S rRNA, where it nucleates assembly of the 50S subunit.</text>
</comment>
<dbReference type="HAMAP" id="MF_01326_B">
    <property type="entry name" value="Ribosomal_uL24_B"/>
    <property type="match status" value="1"/>
</dbReference>
<reference evidence="8 9" key="1">
    <citation type="journal article" date="2016" name="Nat. Commun.">
        <title>Thousands of microbial genomes shed light on interconnected biogeochemical processes in an aquifer system.</title>
        <authorList>
            <person name="Anantharaman K."/>
            <person name="Brown C.T."/>
            <person name="Hug L.A."/>
            <person name="Sharon I."/>
            <person name="Castelle C.J."/>
            <person name="Probst A.J."/>
            <person name="Thomas B.C."/>
            <person name="Singh A."/>
            <person name="Wilkins M.J."/>
            <person name="Karaoz U."/>
            <person name="Brodie E.L."/>
            <person name="Williams K.H."/>
            <person name="Hubbard S.S."/>
            <person name="Banfield J.F."/>
        </authorList>
    </citation>
    <scope>NUCLEOTIDE SEQUENCE [LARGE SCALE GENOMIC DNA]</scope>
</reference>
<dbReference type="InterPro" id="IPR008991">
    <property type="entry name" value="Translation_prot_SH3-like_sf"/>
</dbReference>
<evidence type="ECO:0000313" key="9">
    <source>
        <dbReference type="Proteomes" id="UP000178857"/>
    </source>
</evidence>
<dbReference type="InterPro" id="IPR005824">
    <property type="entry name" value="KOW"/>
</dbReference>
<feature type="domain" description="KOW" evidence="7">
    <location>
        <begin position="2"/>
        <end position="29"/>
    </location>
</feature>
<evidence type="ECO:0000256" key="2">
    <source>
        <dbReference type="ARBA" id="ARBA00022980"/>
    </source>
</evidence>
<keyword evidence="5" id="KW-0694">RNA-binding</keyword>
<accession>A0A1F7J9R0</accession>
<evidence type="ECO:0000313" key="8">
    <source>
        <dbReference type="EMBL" id="OGK52326.1"/>
    </source>
</evidence>
<dbReference type="InterPro" id="IPR005825">
    <property type="entry name" value="Ribosomal_uL24_CS"/>
</dbReference>
<evidence type="ECO:0000256" key="6">
    <source>
        <dbReference type="RuleBase" id="RU003477"/>
    </source>
</evidence>
<dbReference type="STRING" id="1802069.A2970_00830"/>
<keyword evidence="2 5" id="KW-0689">Ribosomal protein</keyword>
<sequence length="101" mass="11236">MKIKKGDKIKVVAGKDKGREGKVERVYVKAGRVLIEGINQYKRHVKKNEKMPQGGVVDVPRPISVAKVMLICPKCGKLVRTGYSIEKNKKVRVCKKCGSSI</sequence>
<organism evidence="8 9">
    <name type="scientific">Candidatus Roizmanbacteria bacterium RIFCSPLOWO2_01_FULL_44_13</name>
    <dbReference type="NCBI Taxonomy" id="1802069"/>
    <lineage>
        <taxon>Bacteria</taxon>
        <taxon>Candidatus Roizmaniibacteriota</taxon>
    </lineage>
</organism>
<dbReference type="Pfam" id="PF17136">
    <property type="entry name" value="ribosomal_L24"/>
    <property type="match status" value="1"/>
</dbReference>
<dbReference type="PROSITE" id="PS01108">
    <property type="entry name" value="RIBOSOMAL_L24"/>
    <property type="match status" value="1"/>
</dbReference>
<evidence type="ECO:0000256" key="3">
    <source>
        <dbReference type="ARBA" id="ARBA00023274"/>
    </source>
</evidence>
<proteinExistence type="inferred from homology"/>
<dbReference type="SUPFAM" id="SSF50104">
    <property type="entry name" value="Translation proteins SH3-like domain"/>
    <property type="match status" value="1"/>
</dbReference>
<dbReference type="PANTHER" id="PTHR12903">
    <property type="entry name" value="MITOCHONDRIAL RIBOSOMAL PROTEIN L24"/>
    <property type="match status" value="1"/>
</dbReference>
<dbReference type="NCBIfam" id="TIGR01079">
    <property type="entry name" value="rplX_bact"/>
    <property type="match status" value="1"/>
</dbReference>
<comment type="caution">
    <text evidence="8">The sequence shown here is derived from an EMBL/GenBank/DDBJ whole genome shotgun (WGS) entry which is preliminary data.</text>
</comment>
<dbReference type="InterPro" id="IPR041988">
    <property type="entry name" value="Ribosomal_uL24_KOW"/>
</dbReference>
<dbReference type="InterPro" id="IPR014722">
    <property type="entry name" value="Rib_uL2_dom2"/>
</dbReference>
<dbReference type="SMART" id="SM00739">
    <property type="entry name" value="KOW"/>
    <property type="match status" value="1"/>
</dbReference>
<dbReference type="GO" id="GO:0005840">
    <property type="term" value="C:ribosome"/>
    <property type="evidence" value="ECO:0007669"/>
    <property type="project" value="UniProtKB-KW"/>
</dbReference>
<dbReference type="Proteomes" id="UP000178857">
    <property type="component" value="Unassembled WGS sequence"/>
</dbReference>
<dbReference type="Gene3D" id="2.30.30.30">
    <property type="match status" value="1"/>
</dbReference>
<dbReference type="EMBL" id="MGAT01000025">
    <property type="protein sequence ID" value="OGK52326.1"/>
    <property type="molecule type" value="Genomic_DNA"/>
</dbReference>
<comment type="similarity">
    <text evidence="1 5 6">Belongs to the universal ribosomal protein uL24 family.</text>
</comment>
<evidence type="ECO:0000256" key="5">
    <source>
        <dbReference type="HAMAP-Rule" id="MF_01326"/>
    </source>
</evidence>
<dbReference type="InterPro" id="IPR057264">
    <property type="entry name" value="Ribosomal_uL24_C"/>
</dbReference>
<evidence type="ECO:0000259" key="7">
    <source>
        <dbReference type="SMART" id="SM00739"/>
    </source>
</evidence>
<dbReference type="InterPro" id="IPR003256">
    <property type="entry name" value="Ribosomal_uL24"/>
</dbReference>
<protein>
    <recommendedName>
        <fullName evidence="4 5">Large ribosomal subunit protein uL24</fullName>
    </recommendedName>
</protein>
<gene>
    <name evidence="5" type="primary">rplX</name>
    <name evidence="8" type="ORF">A2970_00830</name>
</gene>
<evidence type="ECO:0000256" key="4">
    <source>
        <dbReference type="ARBA" id="ARBA00035206"/>
    </source>
</evidence>
<comment type="function">
    <text evidence="5">One of the proteins that surrounds the polypeptide exit tunnel on the outside of the subunit.</text>
</comment>
<dbReference type="GO" id="GO:0019843">
    <property type="term" value="F:rRNA binding"/>
    <property type="evidence" value="ECO:0007669"/>
    <property type="project" value="UniProtKB-UniRule"/>
</dbReference>
<dbReference type="GO" id="GO:1990904">
    <property type="term" value="C:ribonucleoprotein complex"/>
    <property type="evidence" value="ECO:0007669"/>
    <property type="project" value="UniProtKB-KW"/>
</dbReference>
<keyword evidence="3 5" id="KW-0687">Ribonucleoprotein</keyword>
<dbReference type="Pfam" id="PF00467">
    <property type="entry name" value="KOW"/>
    <property type="match status" value="1"/>
</dbReference>
<dbReference type="GO" id="GO:0006412">
    <property type="term" value="P:translation"/>
    <property type="evidence" value="ECO:0007669"/>
    <property type="project" value="UniProtKB-UniRule"/>
</dbReference>
<evidence type="ECO:0000256" key="1">
    <source>
        <dbReference type="ARBA" id="ARBA00010618"/>
    </source>
</evidence>
<dbReference type="AlphaFoldDB" id="A0A1F7J9R0"/>
<dbReference type="GO" id="GO:0003735">
    <property type="term" value="F:structural constituent of ribosome"/>
    <property type="evidence" value="ECO:0007669"/>
    <property type="project" value="InterPro"/>
</dbReference>
<name>A0A1F7J9R0_9BACT</name>
<keyword evidence="5" id="KW-0699">rRNA-binding</keyword>
<dbReference type="CDD" id="cd06089">
    <property type="entry name" value="KOW_RPL26"/>
    <property type="match status" value="1"/>
</dbReference>